<feature type="transmembrane region" description="Helical" evidence="1">
    <location>
        <begin position="210"/>
        <end position="230"/>
    </location>
</feature>
<feature type="transmembrane region" description="Helical" evidence="1">
    <location>
        <begin position="180"/>
        <end position="198"/>
    </location>
</feature>
<feature type="transmembrane region" description="Helical" evidence="1">
    <location>
        <begin position="31"/>
        <end position="50"/>
    </location>
</feature>
<keyword evidence="1" id="KW-1133">Transmembrane helix</keyword>
<proteinExistence type="predicted"/>
<dbReference type="InterPro" id="IPR052734">
    <property type="entry name" value="Nod_factor_acetyltransferase"/>
</dbReference>
<feature type="domain" description="Acyltransferase 3" evidence="2">
    <location>
        <begin position="6"/>
        <end position="319"/>
    </location>
</feature>
<feature type="transmembrane region" description="Helical" evidence="1">
    <location>
        <begin position="236"/>
        <end position="253"/>
    </location>
</feature>
<keyword evidence="1" id="KW-0472">Membrane</keyword>
<dbReference type="AlphaFoldDB" id="A0A9D2LUU1"/>
<dbReference type="Proteomes" id="UP000823842">
    <property type="component" value="Unassembled WGS sequence"/>
</dbReference>
<feature type="transmembrane region" description="Helical" evidence="1">
    <location>
        <begin position="124"/>
        <end position="141"/>
    </location>
</feature>
<accession>A0A9D2LUU1</accession>
<protein>
    <submittedName>
        <fullName evidence="3">Acyltransferase</fullName>
    </submittedName>
</protein>
<feature type="transmembrane region" description="Helical" evidence="1">
    <location>
        <begin position="148"/>
        <end position="164"/>
    </location>
</feature>
<evidence type="ECO:0000313" key="4">
    <source>
        <dbReference type="Proteomes" id="UP000823842"/>
    </source>
</evidence>
<keyword evidence="1" id="KW-0812">Transmembrane</keyword>
<dbReference type="Pfam" id="PF01757">
    <property type="entry name" value="Acyl_transf_3"/>
    <property type="match status" value="1"/>
</dbReference>
<organism evidence="3 4">
    <name type="scientific">Candidatus Blautia faecavium</name>
    <dbReference type="NCBI Taxonomy" id="2838487"/>
    <lineage>
        <taxon>Bacteria</taxon>
        <taxon>Bacillati</taxon>
        <taxon>Bacillota</taxon>
        <taxon>Clostridia</taxon>
        <taxon>Lachnospirales</taxon>
        <taxon>Lachnospiraceae</taxon>
        <taxon>Blautia</taxon>
    </lineage>
</organism>
<sequence>MRNQVLDSAKAAAAYSVVLLHIRFPGETGNVINAAARFAVPFFFLISGYFCYRESREAVLKRMPGKVKHILYLAFLALPFYIVWECIQKGIEGESVGDWLKNLLVPHNIEDFVKYNSTTPVKPHLWFLFALLYCYLLFWAVEKLRLHKIAYALIPVLLFCNFWMDGRSGEAGNTYRIMEFRNYLFTGFPFFMLGHFIHKEKGKLQKRVPSAVWAVLIAAGAGLSIAEYFLLGRRELFAGSVILSVSFFLFAVFQEGKKGPEVLGWIGAKYTFAIYVLHMAVGDIWKDLALLVHGQESNLYLWTRPVMVCILTTLLAAVLNSAKGRIVKFSEK</sequence>
<feature type="transmembrane region" description="Helical" evidence="1">
    <location>
        <begin position="262"/>
        <end position="281"/>
    </location>
</feature>
<dbReference type="PANTHER" id="PTHR37312:SF1">
    <property type="entry name" value="MEMBRANE-BOUND ACYLTRANSFERASE YKRP-RELATED"/>
    <property type="match status" value="1"/>
</dbReference>
<evidence type="ECO:0000259" key="2">
    <source>
        <dbReference type="Pfam" id="PF01757"/>
    </source>
</evidence>
<dbReference type="PANTHER" id="PTHR37312">
    <property type="entry name" value="MEMBRANE-BOUND ACYLTRANSFERASE YKRP-RELATED"/>
    <property type="match status" value="1"/>
</dbReference>
<evidence type="ECO:0000256" key="1">
    <source>
        <dbReference type="SAM" id="Phobius"/>
    </source>
</evidence>
<reference evidence="3" key="2">
    <citation type="submission" date="2021-04" db="EMBL/GenBank/DDBJ databases">
        <authorList>
            <person name="Gilroy R."/>
        </authorList>
    </citation>
    <scope>NUCLEOTIDE SEQUENCE</scope>
    <source>
        <strain evidence="3">ChiSjej1B19-5720</strain>
    </source>
</reference>
<gene>
    <name evidence="3" type="ORF">IAA06_12635</name>
</gene>
<dbReference type="InterPro" id="IPR002656">
    <property type="entry name" value="Acyl_transf_3_dom"/>
</dbReference>
<dbReference type="EMBL" id="DWYZ01000235">
    <property type="protein sequence ID" value="HJB29618.1"/>
    <property type="molecule type" value="Genomic_DNA"/>
</dbReference>
<dbReference type="GO" id="GO:0016747">
    <property type="term" value="F:acyltransferase activity, transferring groups other than amino-acyl groups"/>
    <property type="evidence" value="ECO:0007669"/>
    <property type="project" value="InterPro"/>
</dbReference>
<feature type="transmembrane region" description="Helical" evidence="1">
    <location>
        <begin position="301"/>
        <end position="322"/>
    </location>
</feature>
<evidence type="ECO:0000313" key="3">
    <source>
        <dbReference type="EMBL" id="HJB29618.1"/>
    </source>
</evidence>
<keyword evidence="3" id="KW-0012">Acyltransferase</keyword>
<name>A0A9D2LUU1_9FIRM</name>
<comment type="caution">
    <text evidence="3">The sequence shown here is derived from an EMBL/GenBank/DDBJ whole genome shotgun (WGS) entry which is preliminary data.</text>
</comment>
<keyword evidence="3" id="KW-0808">Transferase</keyword>
<reference evidence="3" key="1">
    <citation type="journal article" date="2021" name="PeerJ">
        <title>Extensive microbial diversity within the chicken gut microbiome revealed by metagenomics and culture.</title>
        <authorList>
            <person name="Gilroy R."/>
            <person name="Ravi A."/>
            <person name="Getino M."/>
            <person name="Pursley I."/>
            <person name="Horton D.L."/>
            <person name="Alikhan N.F."/>
            <person name="Baker D."/>
            <person name="Gharbi K."/>
            <person name="Hall N."/>
            <person name="Watson M."/>
            <person name="Adriaenssens E.M."/>
            <person name="Foster-Nyarko E."/>
            <person name="Jarju S."/>
            <person name="Secka A."/>
            <person name="Antonio M."/>
            <person name="Oren A."/>
            <person name="Chaudhuri R.R."/>
            <person name="La Ragione R."/>
            <person name="Hildebrand F."/>
            <person name="Pallen M.J."/>
        </authorList>
    </citation>
    <scope>NUCLEOTIDE SEQUENCE</scope>
    <source>
        <strain evidence="3">ChiSjej1B19-5720</strain>
    </source>
</reference>
<feature type="transmembrane region" description="Helical" evidence="1">
    <location>
        <begin position="70"/>
        <end position="91"/>
    </location>
</feature>